<dbReference type="EMBL" id="KN831809">
    <property type="protein sequence ID" value="KIM36055.1"/>
    <property type="molecule type" value="Genomic_DNA"/>
</dbReference>
<dbReference type="AlphaFoldDB" id="A0A0C3BH45"/>
<organism evidence="1 2">
    <name type="scientific">Hebeloma cylindrosporum</name>
    <dbReference type="NCBI Taxonomy" id="76867"/>
    <lineage>
        <taxon>Eukaryota</taxon>
        <taxon>Fungi</taxon>
        <taxon>Dikarya</taxon>
        <taxon>Basidiomycota</taxon>
        <taxon>Agaricomycotina</taxon>
        <taxon>Agaricomycetes</taxon>
        <taxon>Agaricomycetidae</taxon>
        <taxon>Agaricales</taxon>
        <taxon>Agaricineae</taxon>
        <taxon>Hymenogastraceae</taxon>
        <taxon>Hebeloma</taxon>
    </lineage>
</organism>
<keyword evidence="2" id="KW-1185">Reference proteome</keyword>
<dbReference type="HOGENOM" id="CLU_1415315_0_0_1"/>
<evidence type="ECO:0000313" key="2">
    <source>
        <dbReference type="Proteomes" id="UP000053424"/>
    </source>
</evidence>
<dbReference type="Proteomes" id="UP000053424">
    <property type="component" value="Unassembled WGS sequence"/>
</dbReference>
<sequence length="192" mass="21685">MAGLFFDNIERQGRLKDLYGSFNDIRQEISDTIAMVVSEGAELKKALELLQGKGKFASMEELQAKAKAQMTDAEYQEFKDLLDKVEKTDHDLWVAWSVMMWVDAGYALVMLPLEITSRIGAFMVGRALNQAVNAGKYRHCALSNYRVEPLDTGFQRKSGSKSPLQRRILRRTVHEQCGLEQVLSTSLPAPRN</sequence>
<evidence type="ECO:0000313" key="1">
    <source>
        <dbReference type="EMBL" id="KIM36055.1"/>
    </source>
</evidence>
<proteinExistence type="predicted"/>
<reference evidence="1 2" key="1">
    <citation type="submission" date="2014-04" db="EMBL/GenBank/DDBJ databases">
        <authorList>
            <consortium name="DOE Joint Genome Institute"/>
            <person name="Kuo A."/>
            <person name="Gay G."/>
            <person name="Dore J."/>
            <person name="Kohler A."/>
            <person name="Nagy L.G."/>
            <person name="Floudas D."/>
            <person name="Copeland A."/>
            <person name="Barry K.W."/>
            <person name="Cichocki N."/>
            <person name="Veneault-Fourrey C."/>
            <person name="LaButti K."/>
            <person name="Lindquist E.A."/>
            <person name="Lipzen A."/>
            <person name="Lundell T."/>
            <person name="Morin E."/>
            <person name="Murat C."/>
            <person name="Sun H."/>
            <person name="Tunlid A."/>
            <person name="Henrissat B."/>
            <person name="Grigoriev I.V."/>
            <person name="Hibbett D.S."/>
            <person name="Martin F."/>
            <person name="Nordberg H.P."/>
            <person name="Cantor M.N."/>
            <person name="Hua S.X."/>
        </authorList>
    </citation>
    <scope>NUCLEOTIDE SEQUENCE [LARGE SCALE GENOMIC DNA]</scope>
    <source>
        <strain evidence="2">h7</strain>
    </source>
</reference>
<protein>
    <submittedName>
        <fullName evidence="1">Uncharacterized protein</fullName>
    </submittedName>
</protein>
<reference evidence="2" key="2">
    <citation type="submission" date="2015-01" db="EMBL/GenBank/DDBJ databases">
        <title>Evolutionary Origins and Diversification of the Mycorrhizal Mutualists.</title>
        <authorList>
            <consortium name="DOE Joint Genome Institute"/>
            <consortium name="Mycorrhizal Genomics Consortium"/>
            <person name="Kohler A."/>
            <person name="Kuo A."/>
            <person name="Nagy L.G."/>
            <person name="Floudas D."/>
            <person name="Copeland A."/>
            <person name="Barry K.W."/>
            <person name="Cichocki N."/>
            <person name="Veneault-Fourrey C."/>
            <person name="LaButti K."/>
            <person name="Lindquist E.A."/>
            <person name="Lipzen A."/>
            <person name="Lundell T."/>
            <person name="Morin E."/>
            <person name="Murat C."/>
            <person name="Riley R."/>
            <person name="Ohm R."/>
            <person name="Sun H."/>
            <person name="Tunlid A."/>
            <person name="Henrissat B."/>
            <person name="Grigoriev I.V."/>
            <person name="Hibbett D.S."/>
            <person name="Martin F."/>
        </authorList>
    </citation>
    <scope>NUCLEOTIDE SEQUENCE [LARGE SCALE GENOMIC DNA]</scope>
    <source>
        <strain evidence="2">h7</strain>
    </source>
</reference>
<accession>A0A0C3BH45</accession>
<gene>
    <name evidence="1" type="ORF">M413DRAFT_321464</name>
</gene>
<name>A0A0C3BH45_HEBCY</name>